<accession>A0AA44U2U4</accession>
<proteinExistence type="predicted"/>
<protein>
    <submittedName>
        <fullName evidence="1">Uncharacterized protein</fullName>
    </submittedName>
</protein>
<dbReference type="Proteomes" id="UP000223982">
    <property type="component" value="Unassembled WGS sequence"/>
</dbReference>
<comment type="caution">
    <text evidence="1">The sequence shown here is derived from an EMBL/GenBank/DDBJ whole genome shotgun (WGS) entry which is preliminary data.</text>
</comment>
<reference evidence="1 2" key="1">
    <citation type="submission" date="2017-02" db="EMBL/GenBank/DDBJ databases">
        <title>Prevalence of linear plasmids in Propionibacterium acnes isolates obtained from cancerous prostatic tissue.</title>
        <authorList>
            <person name="Davidsson S."/>
            <person name="Bruggemann H."/>
        </authorList>
    </citation>
    <scope>NUCLEOTIDE SEQUENCE [LARGE SCALE GENOMIC DNA]</scope>
    <source>
        <strain evidence="1 2">09-9</strain>
    </source>
</reference>
<evidence type="ECO:0000313" key="1">
    <source>
        <dbReference type="EMBL" id="PHJ26463.1"/>
    </source>
</evidence>
<dbReference type="EMBL" id="LKVB01000010">
    <property type="protein sequence ID" value="PHJ26463.1"/>
    <property type="molecule type" value="Genomic_DNA"/>
</dbReference>
<organism evidence="1 2">
    <name type="scientific">Cutibacterium acnes</name>
    <name type="common">Propionibacterium acnes</name>
    <dbReference type="NCBI Taxonomy" id="1747"/>
    <lineage>
        <taxon>Bacteria</taxon>
        <taxon>Bacillati</taxon>
        <taxon>Actinomycetota</taxon>
        <taxon>Actinomycetes</taxon>
        <taxon>Propionibacteriales</taxon>
        <taxon>Propionibacteriaceae</taxon>
        <taxon>Cutibacterium</taxon>
    </lineage>
</organism>
<dbReference type="AlphaFoldDB" id="A0AA44U2U4"/>
<sequence>MTILARSHTQLPWANRVGVIAGGCLVRETPLTVSLRVEMSCEPTCLDWSASAVGTTPDENTT</sequence>
<evidence type="ECO:0000313" key="2">
    <source>
        <dbReference type="Proteomes" id="UP000223982"/>
    </source>
</evidence>
<name>A0AA44U2U4_CUTAC</name>
<gene>
    <name evidence="1" type="ORF">APS60_11110</name>
</gene>